<sequence length="76" mass="8467">MKPNDESETMKHERALKEKALGTRDDGAREPDSFALFLQRARAIGFTDVEIDRLRATYGHSELGIGDEHRHGGGSD</sequence>
<proteinExistence type="predicted"/>
<dbReference type="OrthoDB" id="9923219at2"/>
<keyword evidence="3" id="KW-1185">Reference proteome</keyword>
<reference evidence="2 3" key="1">
    <citation type="journal article" date="2017" name="Int. J. Syst. Evol. Microbiol.">
        <title>Roseitalea porphyridii gen. nov., sp. nov., isolated from a red alga, and reclassification of Hoeflea suaedae Chung et al. 2013 as Pseudohoeflea suaedae gen. nov., comb. nov.</title>
        <authorList>
            <person name="Hyeon J.W."/>
            <person name="Jeong S.E."/>
            <person name="Baek K."/>
            <person name="Jeon C.O."/>
        </authorList>
    </citation>
    <scope>NUCLEOTIDE SEQUENCE [LARGE SCALE GENOMIC DNA]</scope>
    <source>
        <strain evidence="2 3">MA7-20</strain>
    </source>
</reference>
<dbReference type="EMBL" id="CP036532">
    <property type="protein sequence ID" value="QBK30948.1"/>
    <property type="molecule type" value="Genomic_DNA"/>
</dbReference>
<dbReference type="Proteomes" id="UP000293719">
    <property type="component" value="Chromosome"/>
</dbReference>
<evidence type="ECO:0000313" key="2">
    <source>
        <dbReference type="EMBL" id="QBK30948.1"/>
    </source>
</evidence>
<dbReference type="RefSeq" id="WP_131616627.1">
    <property type="nucleotide sequence ID" value="NZ_CP036532.1"/>
</dbReference>
<dbReference type="KEGG" id="rpod:E0E05_10310"/>
<evidence type="ECO:0000256" key="1">
    <source>
        <dbReference type="SAM" id="MobiDB-lite"/>
    </source>
</evidence>
<dbReference type="GeneID" id="90767690"/>
<accession>A0A4V1A406</accession>
<dbReference type="AlphaFoldDB" id="A0A4V1A406"/>
<protein>
    <submittedName>
        <fullName evidence="2">Uncharacterized protein</fullName>
    </submittedName>
</protein>
<organism evidence="2 3">
    <name type="scientific">Roseitalea porphyridii</name>
    <dbReference type="NCBI Taxonomy" id="1852022"/>
    <lineage>
        <taxon>Bacteria</taxon>
        <taxon>Pseudomonadati</taxon>
        <taxon>Pseudomonadota</taxon>
        <taxon>Alphaproteobacteria</taxon>
        <taxon>Hyphomicrobiales</taxon>
        <taxon>Ahrensiaceae</taxon>
        <taxon>Roseitalea</taxon>
    </lineage>
</organism>
<feature type="region of interest" description="Disordered" evidence="1">
    <location>
        <begin position="1"/>
        <end position="30"/>
    </location>
</feature>
<gene>
    <name evidence="2" type="ORF">E0E05_10310</name>
</gene>
<evidence type="ECO:0000313" key="3">
    <source>
        <dbReference type="Proteomes" id="UP000293719"/>
    </source>
</evidence>
<name>A0A4V1A406_9HYPH</name>